<dbReference type="Pfam" id="PF03961">
    <property type="entry name" value="FapA"/>
    <property type="match status" value="1"/>
</dbReference>
<feature type="coiled-coil region" evidence="1">
    <location>
        <begin position="68"/>
        <end position="95"/>
    </location>
</feature>
<proteinExistence type="predicted"/>
<sequence length="548" mass="61083">MEVIKVKELVEVFEELEKRYGPKWYEHVHVDVNTDIDGTIRAVVMPTIFKVSKVKESKSEEYSSELTVEKKDEHLKKTLRTIENLEEKLKEDENPRIHVTISEDEMKAYVTIIPGFEKEVPTVEELMKVLTDSGVVYGIKKDVLEKIVEEKLTYQQILVAEGVEPTPPVDAMINYRFNTSKDFTSFDEFQSCCEGQVLAEKVPPKDGEPGKTVTGKELPRRKGKDFDLRKYAGENTKVVDNKIIATIEGQPCVDDNGVVHVRDVLVIGERDLEKSQKINFPGTIIITCNLDGAFKITAGKDLRVNGLVSGSVRIKAGGDVYIKGGFFGRGKGAIVADGSVTVQFVTEGLVIAQKDVNVQDYIMNSDVIAGRSVKVTGEGLIVGGNVKAVELIEAKSIGNEYGLATNVEVGIDFEYETTKAEITHRVKLLLDELNDVSGYIVKLRTAFEKISGATIKKDQLKSLIVQLEARREEIISEISKLRQKLKVLKHVSVQGVLKMNPRIIIKETCFAGVTINILGEVYKTTFELGPRALNLQALKELKYQNKGY</sequence>
<protein>
    <submittedName>
        <fullName evidence="4">DUF342 domain-containing protein</fullName>
    </submittedName>
</protein>
<dbReference type="PANTHER" id="PTHR38032:SF1">
    <property type="entry name" value="RNA-BINDING PROTEIN KHPB N-TERMINAL DOMAIN-CONTAINING PROTEIN"/>
    <property type="match status" value="1"/>
</dbReference>
<evidence type="ECO:0000313" key="4">
    <source>
        <dbReference type="EMBL" id="HGU42269.1"/>
    </source>
</evidence>
<evidence type="ECO:0000259" key="2">
    <source>
        <dbReference type="Pfam" id="PF20250"/>
    </source>
</evidence>
<dbReference type="AlphaFoldDB" id="A0A7C4W5V0"/>
<dbReference type="Pfam" id="PF20250">
    <property type="entry name" value="FapA_N"/>
    <property type="match status" value="1"/>
</dbReference>
<evidence type="ECO:0000313" key="3">
    <source>
        <dbReference type="EMBL" id="HGQ77322.1"/>
    </source>
</evidence>
<keyword evidence="1" id="KW-0175">Coiled coil</keyword>
<dbReference type="InterPro" id="IPR005646">
    <property type="entry name" value="FapA"/>
</dbReference>
<dbReference type="EMBL" id="DTBH01000118">
    <property type="protein sequence ID" value="HGQ77322.1"/>
    <property type="molecule type" value="Genomic_DNA"/>
</dbReference>
<comment type="caution">
    <text evidence="4">The sequence shown here is derived from an EMBL/GenBank/DDBJ whole genome shotgun (WGS) entry which is preliminary data.</text>
</comment>
<organism evidence="4">
    <name type="scientific">Fervidobacterium pennivorans</name>
    <dbReference type="NCBI Taxonomy" id="93466"/>
    <lineage>
        <taxon>Bacteria</taxon>
        <taxon>Thermotogati</taxon>
        <taxon>Thermotogota</taxon>
        <taxon>Thermotogae</taxon>
        <taxon>Thermotogales</taxon>
        <taxon>Fervidobacteriaceae</taxon>
        <taxon>Fervidobacterium</taxon>
    </lineage>
</organism>
<accession>A0A7C4W5V0</accession>
<evidence type="ECO:0000256" key="1">
    <source>
        <dbReference type="SAM" id="Coils"/>
    </source>
</evidence>
<name>A0A7C4W5V0_FERPE</name>
<reference evidence="4" key="1">
    <citation type="journal article" date="2020" name="mSystems">
        <title>Genome- and Community-Level Interaction Insights into Carbon Utilization and Element Cycling Functions of Hydrothermarchaeota in Hydrothermal Sediment.</title>
        <authorList>
            <person name="Zhou Z."/>
            <person name="Liu Y."/>
            <person name="Xu W."/>
            <person name="Pan J."/>
            <person name="Luo Z.H."/>
            <person name="Li M."/>
        </authorList>
    </citation>
    <scope>NUCLEOTIDE SEQUENCE [LARGE SCALE GENOMIC DNA]</scope>
    <source>
        <strain evidence="4">SpSt-604</strain>
        <strain evidence="3">SpSt-640</strain>
    </source>
</reference>
<gene>
    <name evidence="4" type="ORF">ENT72_05060</name>
    <name evidence="3" type="ORF">ENU12_05345</name>
</gene>
<feature type="domain" description="Flagellar Assembly Protein A N-terminal region" evidence="2">
    <location>
        <begin position="97"/>
        <end position="256"/>
    </location>
</feature>
<feature type="coiled-coil region" evidence="1">
    <location>
        <begin position="450"/>
        <end position="491"/>
    </location>
</feature>
<dbReference type="InterPro" id="IPR046866">
    <property type="entry name" value="FapA_N"/>
</dbReference>
<dbReference type="EMBL" id="DSZT01000159">
    <property type="protein sequence ID" value="HGU42269.1"/>
    <property type="molecule type" value="Genomic_DNA"/>
</dbReference>
<dbReference type="PANTHER" id="PTHR38032">
    <property type="entry name" value="POLYMERASE-RELATED"/>
    <property type="match status" value="1"/>
</dbReference>
<dbReference type="InterPro" id="IPR046865">
    <property type="entry name" value="FapA_b_solenoid"/>
</dbReference>